<keyword evidence="2" id="KW-0472">Membrane</keyword>
<dbReference type="AlphaFoldDB" id="A0A8T0GQD6"/>
<proteinExistence type="predicted"/>
<dbReference type="EMBL" id="CM026430">
    <property type="protein sequence ID" value="KAG0560797.1"/>
    <property type="molecule type" value="Genomic_DNA"/>
</dbReference>
<keyword evidence="2" id="KW-1133">Transmembrane helix</keyword>
<dbReference type="OrthoDB" id="10547206at2759"/>
<comment type="caution">
    <text evidence="3">The sequence shown here is derived from an EMBL/GenBank/DDBJ whole genome shotgun (WGS) entry which is preliminary data.</text>
</comment>
<evidence type="ECO:0000313" key="4">
    <source>
        <dbReference type="Proteomes" id="UP000822688"/>
    </source>
</evidence>
<keyword evidence="4" id="KW-1185">Reference proteome</keyword>
<evidence type="ECO:0000256" key="2">
    <source>
        <dbReference type="SAM" id="Phobius"/>
    </source>
</evidence>
<name>A0A8T0GQD6_CERPU</name>
<reference evidence="3" key="1">
    <citation type="submission" date="2020-06" db="EMBL/GenBank/DDBJ databases">
        <title>WGS assembly of Ceratodon purpureus strain R40.</title>
        <authorList>
            <person name="Carey S.B."/>
            <person name="Jenkins J."/>
            <person name="Shu S."/>
            <person name="Lovell J.T."/>
            <person name="Sreedasyam A."/>
            <person name="Maumus F."/>
            <person name="Tiley G.P."/>
            <person name="Fernandez-Pozo N."/>
            <person name="Barry K."/>
            <person name="Chen C."/>
            <person name="Wang M."/>
            <person name="Lipzen A."/>
            <person name="Daum C."/>
            <person name="Saski C.A."/>
            <person name="Payton A.C."/>
            <person name="Mcbreen J.C."/>
            <person name="Conrad R.E."/>
            <person name="Kollar L.M."/>
            <person name="Olsson S."/>
            <person name="Huttunen S."/>
            <person name="Landis J.B."/>
            <person name="Wickett N.J."/>
            <person name="Johnson M.G."/>
            <person name="Rensing S.A."/>
            <person name="Grimwood J."/>
            <person name="Schmutz J."/>
            <person name="Mcdaniel S.F."/>
        </authorList>
    </citation>
    <scope>NUCLEOTIDE SEQUENCE</scope>
    <source>
        <strain evidence="3">R40</strain>
    </source>
</reference>
<protein>
    <submittedName>
        <fullName evidence="3">Uncharacterized protein</fullName>
    </submittedName>
</protein>
<evidence type="ECO:0000256" key="1">
    <source>
        <dbReference type="SAM" id="MobiDB-lite"/>
    </source>
</evidence>
<evidence type="ECO:0000313" key="3">
    <source>
        <dbReference type="EMBL" id="KAG0560797.1"/>
    </source>
</evidence>
<feature type="transmembrane region" description="Helical" evidence="2">
    <location>
        <begin position="20"/>
        <end position="42"/>
    </location>
</feature>
<dbReference type="Proteomes" id="UP000822688">
    <property type="component" value="Chromosome 9"/>
</dbReference>
<organism evidence="3 4">
    <name type="scientific">Ceratodon purpureus</name>
    <name type="common">Fire moss</name>
    <name type="synonym">Dicranum purpureum</name>
    <dbReference type="NCBI Taxonomy" id="3225"/>
    <lineage>
        <taxon>Eukaryota</taxon>
        <taxon>Viridiplantae</taxon>
        <taxon>Streptophyta</taxon>
        <taxon>Embryophyta</taxon>
        <taxon>Bryophyta</taxon>
        <taxon>Bryophytina</taxon>
        <taxon>Bryopsida</taxon>
        <taxon>Dicranidae</taxon>
        <taxon>Pseudoditrichales</taxon>
        <taxon>Ditrichaceae</taxon>
        <taxon>Ceratodon</taxon>
    </lineage>
</organism>
<feature type="region of interest" description="Disordered" evidence="1">
    <location>
        <begin position="78"/>
        <end position="106"/>
    </location>
</feature>
<gene>
    <name evidence="3" type="ORF">KC19_9G014200</name>
</gene>
<sequence>MRWHRGQQLWLAVASVVPGLLVYQQTVKPVYAALMLVFLYFLSKRHAFLVQRQFERDEHDRKVREADEKQRLVSLPMRKRRAIERAKRRKEEDGASEASGSDHKDE</sequence>
<accession>A0A8T0GQD6</accession>
<keyword evidence="2" id="KW-0812">Transmembrane</keyword>
<feature type="compositionally biased region" description="Basic and acidic residues" evidence="1">
    <location>
        <begin position="83"/>
        <end position="93"/>
    </location>
</feature>